<keyword evidence="2" id="KW-0812">Transmembrane</keyword>
<evidence type="ECO:0000256" key="2">
    <source>
        <dbReference type="SAM" id="Phobius"/>
    </source>
</evidence>
<proteinExistence type="predicted"/>
<dbReference type="EMBL" id="CAEZTT010000072">
    <property type="protein sequence ID" value="CAB4578010.1"/>
    <property type="molecule type" value="Genomic_DNA"/>
</dbReference>
<feature type="coiled-coil region" evidence="1">
    <location>
        <begin position="31"/>
        <end position="93"/>
    </location>
</feature>
<keyword evidence="1" id="KW-0175">Coiled coil</keyword>
<name>A0A6J6EN89_9ZZZZ</name>
<evidence type="ECO:0000313" key="3">
    <source>
        <dbReference type="EMBL" id="CAB4578010.1"/>
    </source>
</evidence>
<feature type="transmembrane region" description="Helical" evidence="2">
    <location>
        <begin position="6"/>
        <end position="24"/>
    </location>
</feature>
<keyword evidence="2" id="KW-0472">Membrane</keyword>
<evidence type="ECO:0000256" key="1">
    <source>
        <dbReference type="SAM" id="Coils"/>
    </source>
</evidence>
<protein>
    <submittedName>
        <fullName evidence="3">Unannotated protein</fullName>
    </submittedName>
</protein>
<accession>A0A6J6EN89</accession>
<keyword evidence="2" id="KW-1133">Transmembrane helix</keyword>
<organism evidence="3">
    <name type="scientific">freshwater metagenome</name>
    <dbReference type="NCBI Taxonomy" id="449393"/>
    <lineage>
        <taxon>unclassified sequences</taxon>
        <taxon>metagenomes</taxon>
        <taxon>ecological metagenomes</taxon>
    </lineage>
</organism>
<gene>
    <name evidence="3" type="ORF">UFOPK1726_00698</name>
</gene>
<dbReference type="AlphaFoldDB" id="A0A6J6EN89"/>
<sequence length="110" mass="12663">MNTLGFIILTTALSFAVIFISFYASHVNRQLKRLNGHLSAYKQNLENHRRVHAILASERDAKENLATELQTRNAELKQDISRLQGEIEAVHLMYKPKRGKDGKFVKKQDK</sequence>
<reference evidence="3" key="1">
    <citation type="submission" date="2020-05" db="EMBL/GenBank/DDBJ databases">
        <authorList>
            <person name="Chiriac C."/>
            <person name="Salcher M."/>
            <person name="Ghai R."/>
            <person name="Kavagutti S V."/>
        </authorList>
    </citation>
    <scope>NUCLEOTIDE SEQUENCE</scope>
</reference>